<feature type="compositionally biased region" description="Polar residues" evidence="3">
    <location>
        <begin position="3168"/>
        <end position="3188"/>
    </location>
</feature>
<sequence>MITSLGQATCLRLPPPFPSHPLSSSSFSSGEGIGRGDACSSSSSPVTDLSYSSLERSLPFSFSYLSVIPPTSFSISPCRLYLLILQPFRLLIYSNHQHRLLLASFTRPPNTFHFGCHVYATWQFQAPLSITSSSSASYVSWTTTSSQEKNKREGGEREDERGAIRSEGHPRSYGETKHKDDRENFSQVMTYGVSPFFYRILVTCYPQANVCVYTLTTDKRSRPHLQAASSSREEQEGDEKEERGRVKEDRLNEEKKTSHPIDKRGSARDENQIEKASNERHEKEIREKEKSSSSLNRYDASSSSSYRRGRQLHLPSSPPLYFPYLLDDTWSDTSNDEGEEEEVGDNDEDEDDEDDEDNASISSKGTQTTTSISSSSGGHSSTSSSRSSGGGVVSSSPSSENPFGLERSAGGPRTPSTIAALRSAPSILLQHRPKSLRPVYIHFDAVLSLPVRGSASTCSLDHFLVGCARQPALLFLPLDGLRTVQGVIYLSDLIPVTCTPSCSCSRPVYRSTTTPPTPVLASSSSLPCRGGSCDGDHEGKIDTERGRRRKDTRLEEEGSAQQTCDGRGTFLTHRYDRAANGEEGYDPLRESGRHADIYLEKNGEKEEKELQEKEKIFHEGHIPRDCTSFQREDEEERKGGDKGEGRDVMRGDSSHSGRSCDRHSSTSSGCSVHTPGVSICYLYSPLGHETIQEILEHELKTEDVVLLPDLPDDVLRGDISKAREAHQNLRELLRFASDLRPLPSRHISSSTDSPRRLGVATSSSSSPSWHGYKEEERIRQRLIHHREETKKNDRTEAPDNRAATRDSVYREEDGRKRKGEIPSRTDECVVKPSSSLLRTLHSLLTYRKSESCDAALMTSTRSSLSPGKEDQEIFEGGQLSGKRERREEEEETRGLPEFAATLSEGISQLELNVRLGFLGVVTTRGRFLLLSWQIPLVASSHHLLQDEVEERQRKERGSREGGENLSVCFHSRGRLRPFSPIGILIRRDSAVCCALNAERQMIAVGLANGLIELYAIDLSDQSSPSLSTSSCTSSHLNRLSERKEDVDSAASFRGGEKASGVSFSIDMGKGERGTRTEKEDKRENGSCLSSSSYTREREEDEFDLSSSAPSGRVKKTSSALRQCRSYSHQHVRLLYTLDYWGPREEEEKKRDHSSDVRREEKEEEEEERSLSHRLPHDTLPLNHFPAHYVNSPHRKQSPQSLQGGKLIDYDRRERTSPLYPPVESLKWSDDGLALVVKWSDRIDVKRVSSSEKENRIERQGQIKSRILSGRRRTTEDIEEESCVIDAPAEGGGGTVAVFSYTGRLLLSPFPPSFDPSCHPPHEEEEEEGEKNNIRSSPPLFEMRSSPSSSSSPRRVYPTPLSRASLPFGSSSLSSYDPSMNSQATDKNTFLLPPPTDPTFVSSQSSRERRESKDVEEDKLVSRRATLQPIPPSARPLTCIWTGLGLGLLVSQVSTVKGKETSRKMLRGKAREMSRYEKEEVRKDDEESRHSVYRGGERRDGGGEEEERDVSTDGIRKRTRKEEEWEKKRKEEEEEEEKKRRLMESLAIPQVFEVPIYRSAWLGVGTTAVDTAGSRGAASDTGDRILIGSSSFLHWESLPYLPPSLSWSKISYPPPMYTSPNWPIRQASLSPEKDYLLVNGTRGFALYSFLQRKWRMLGNEQEEREMPTGLLPQGWYDASIFFVCIKTYHPNLSSSLAALAASAPLPITSLYHIDAKIAIGGMKSSSHVFSSRGGGQEINDQEKKRYSMREDVSLGRQLRKEEERDEEGRREGERSTRGGVLEEEIEGEGKQEKRSISLSSSPDREEHLLRSDVSLFERREETAMRNTREREDEISLPYASLEPPPTNNDLSHTRHTPLLSEISSSSSSLSSSPQKASNHIDRLNGVPSPLLSPSPSQQTTFLPPPPSSSLSSSSSSPEFLPTWKGERGTCTLVDVALARHLEETPLALQHALPTAGVFLDMQERHAWDAMAAWKDRLAAFKYGETGGAGGGGGAMIGKIFSSGGRRGGEREEKEEEERRRTRYKSHSSSSYGYALYFFDVRGRLGLNECIGVVRRLPARPLRTALLSSSQQEIVWREEEKENRKRRNEIYTAGSRKKEGCRQSMDEGWQGDQVDRDRPSFLQGRKKKRFAVCSLCGREIELSGHSDEEEDEEERDMKKEGGERNLEKNCREEESKNKKREERQRSGYLHEKVEGVHERDVICEICQRASLKERIRWWMPSTSPTSSSPPPLFVSPSHSLSGVMSRQTSTASPCLYHSSQSIDTRQPLLAVYDAHYLITAYQLRSPSPAAGLYISSSASSSSSHSSSSASFLGGSGGRSTLEGEGNAFLKGVPRILIYDVHALWQVDVSHCWIDHPLQLRFCGSPFLFLVLHATGQVTALRLYEKRRSMTKKKIDTRGRGEGGRREDLQERKDDEMMLRDRTRDKKDTLDSSSPSVSFTTHPPSALNPNVIAQKTAIRKSLRNTQEEEENIVKSSLSHANGGGSSAMNLMAGASYNRVSKGSHKVRWTEEEEKERKEENEGKKMKQLESIHKDTAKPTSSSFFSMFSMPSFFSSSSGSSASSSSSSTPRDSSFSLTSLHLIPQLAVEQSACIAWGVTSVWLDTTAQLPSFAPLPSPSLFVLPGREGQEDSSLNLGEEEEEWMREREREGSVGETDEERDGRCRDHEEEEGIRRSFSSSSSCPSCTIGYVMWKRRRRMRRRKLALVGMIRKTGRGGIPSPSFSCNASSPSLLPKSLSSSHRLYLASTQGPSEIPSSSSSRLSPSSLASSVSTKGKTVPGGEQEEKMKKNDKEMDRYGLLQKTGIEEGEKQEEKTYEVKRREDLLHESSSKHVGHLANSLNNSKISPPSSSFRSFSSSSSQPRHRETRVNGEFPSLTHPPYSPNLPSSCSPPPHIVVSHSLPLLASSPSPSQVSSSSSPLLSSCSSQDGLLSQGEASSSSYPSSPRSALSLPALSTEKVTGTSLFPTARSTSTSITTTTMRARERIAKNSSGALFLSSSSSPSFSSKTSRSLASSSKASFVSLTVLPSSYERNPSLDLTGHFSPPKKNPRSVASSSSSLPLERTASSPPGDSSLKMRPLLDQPHQQSHSSLSTAKQGREREKRREEEEEGEQQGNRFTFSYAPSHLPGFLHLHSKTIRKAAREGRRNRSHNAILPFSRHHLFFNEKDLHSQGKGSLQDRPSSKNLHPSASSSGKRDLYEIHTPRSSSPLGVAKLLSKKGGDERCRKEAREDEEEDRLLFSGTQNGREREDGSERGEEEEEKREREGEGRNVLRRSMSGSVCETWGRTRKDSFFCLADRKGRERGRGEGGVYTPVAMSDLGFASTQSRPDLEEEEDEEEESLLGKTALSSQDDSFYGGLGDHLRCPFTPLPSHPLPLWKSHHKRKGKMKEKTPHATSRCEKKEGKEEEEREGEQEERDREEAMLKEGRRAREKAVVEKEKEEEKNNREGDNEVKKGEFSLRLTLSRVSPVKREEEGRPTSISRGFKKGAENEDSRETDRVHERSREGVRGERKKKKEIEEKKDRKNEQEEEDRQRGGRIQGRQGGVSAEGLSDESDSVKTSREKREKQQIEEEKKKEEKGQKRERDEGSDHGMFLQCTRDTSMREEKSKRKEKKREEEEGDPFFLSRRGTRHEGGDDSACCCLGGVYVWLQDTDGLSLLSFSFHLHPSPFSFSSRPRLQKKLFSSSPPSYSRLLSPSRKKTMSVGVVREEVDARRAERGRGRDQEEKEKEKEEREGKGGGGDVDKEERESFDESRVASPSCSFVSSVLYHEESIDVVCRSIPLLLPIEQRPQPLHIAGIYAALGVVVACSPTRGILSSSSFPSSSSPAVSDGTSSSSSSQRQGTLSSRISPPCMDLRLQLQPCLHPLIRRLFTYAASSSSLFSSSSSLSMVRSHASSNPLHSLFHSSSSSSSPSLRQRCSSAQCAMACNAIELLFYHLRTSPFFTHLIELSLFEIFNQILPHFSREMQKALEYRKQLRKSFFSSSASSSEKGRLLSRKDKDKKNLDPASDTSTRRTRTTHSKGQDLTFLSPLSSSLIDISSSSSSSPSLIHISSSSSSSCHSLPLSFSLPNLIERTSSERDEKPLLLKKEEEGHGDAQVYDLQQQGNNSIPMCQERREDGETTEERSGVKKGASKKSSFFFRKKSERGSLSSFLPQISPLRQHAFHPAEHHYNDPREISRPLHMPTPPSLLLDELYYHERERVVYQRILKGDEGYILTLPQTNLHSSSSSFSFSSSSSSPCLHMMNRIQPKTHAFSEIDNVFSSNREERKDVFLSSSLSSSPSERRPPPPPLMEIPSQVKRDEKNIGRYVVREKGNEEEERRQGNEEEEKKRRKRSEGDGYEFHLLKDKDMKRALIFLSIPNFLGKESFPFCPTHDLREDSRSLFFFSERRRKEISEGHSVSPSGQQLVSSLHAVQMALASLPGGLSLYLLLRVLLVRYPSILRKVIASCIRKTEPLRAPLIFFPLLGLSPRQFFQEALDHNFLHTASLYLVVLQNIEGPLRVRQYRALPLLKAALDLGIFDLAKKLIRFILTLIAGYRGRREGERAKGKDEEEEDQRKLHIVGEDVQEKTGGVERERRGEGGRKSSFCSSGPVIQLPWSDGALPRLWSPQVWRRGEKKKKERKKKDDVKEETRGEVSVKGRKRGQEEEEKEKREPSQRRQDRRWRGGGEQERRCRSMEGSDEEELLSLEEEKDDLGITERENMSFSPDEIRSWLTIEGEEEEEYDEEQVSKSEILELYRQLEEIIAESVFSSFRHLQWLRLFHLTATLALDLPTWLLPFHMELQQLFHLEERTSPNLSPQEIISSSLSPSSSPPPLVIKPLAFEKILRSFASQLLLGGDDEVYTFFSPLAWKKNLSLFLSSPPLIDSVDGRSSSHDMSGRKSQAMVHEASPLSPSSLPLSTFVTLPPSSSPLSSSSSACKKIAAIPFPSSISPLRPECLLLTFRSSFTQNLLVNDLLFIDLPIILSLSSSSSSSQKKATSERALAHATRGFMKGGEGNGEDKTQRAYSNREGTPPHTPPKSMMVDNRYLENSGGVIHHHGTQKAGESQRGGERGIALNESSLFQTPPFVLLEREKEFGKKDHQFILNAVKENIGKFLLSIFLRMDLPIPVLALLTGSKDAWGVQTALIACPELLYQILETREEKIHHHGVQASCIEKHEKEEEMKKKMETETDQTDRHLKEEELGQGTFSSECQEEEVTTELPSHRSKERRRRFRWEEGLPPRVELWLYLQAEAALIRLRYAEHEMRQQAMTR</sequence>
<feature type="compositionally biased region" description="Basic and acidic residues" evidence="3">
    <location>
        <begin position="1508"/>
        <end position="1536"/>
    </location>
</feature>
<dbReference type="GO" id="GO:0034066">
    <property type="term" value="C:Ric1-Rgp1 guanyl-nucleotide exchange factor complex"/>
    <property type="evidence" value="ECO:0007669"/>
    <property type="project" value="InterPro"/>
</dbReference>
<feature type="compositionally biased region" description="Acidic residues" evidence="3">
    <location>
        <begin position="334"/>
        <end position="358"/>
    </location>
</feature>
<dbReference type="Proteomes" id="UP000221165">
    <property type="component" value="Unassembled WGS sequence"/>
</dbReference>
<feature type="region of interest" description="Disordered" evidence="3">
    <location>
        <begin position="1311"/>
        <end position="1418"/>
    </location>
</feature>
<feature type="region of interest" description="Disordered" evidence="3">
    <location>
        <begin position="3699"/>
        <end position="3748"/>
    </location>
</feature>
<feature type="region of interest" description="Disordered" evidence="3">
    <location>
        <begin position="2094"/>
        <end position="2118"/>
    </location>
</feature>
<evidence type="ECO:0000313" key="5">
    <source>
        <dbReference type="EMBL" id="PHJ22581.1"/>
    </source>
</evidence>
<feature type="region of interest" description="Disordered" evidence="3">
    <location>
        <begin position="143"/>
        <end position="180"/>
    </location>
</feature>
<feature type="compositionally biased region" description="Basic and acidic residues" evidence="3">
    <location>
        <begin position="4294"/>
        <end position="4333"/>
    </location>
</feature>
<feature type="compositionally biased region" description="Low complexity" evidence="3">
    <location>
        <begin position="2963"/>
        <end position="2976"/>
    </location>
</feature>
<feature type="compositionally biased region" description="Basic and acidic residues" evidence="3">
    <location>
        <begin position="3189"/>
        <end position="3198"/>
    </location>
</feature>
<dbReference type="GO" id="GO:0005829">
    <property type="term" value="C:cytosol"/>
    <property type="evidence" value="ECO:0007669"/>
    <property type="project" value="TreeGrafter"/>
</dbReference>
<feature type="region of interest" description="Disordered" evidence="3">
    <location>
        <begin position="742"/>
        <end position="826"/>
    </location>
</feature>
<evidence type="ECO:0000256" key="1">
    <source>
        <dbReference type="ARBA" id="ARBA00004370"/>
    </source>
</evidence>
<dbReference type="Pfam" id="PF07064">
    <property type="entry name" value="RIC1"/>
    <property type="match status" value="1"/>
</dbReference>
<feature type="compositionally biased region" description="Low complexity" evidence="3">
    <location>
        <begin position="1907"/>
        <end position="1921"/>
    </location>
</feature>
<feature type="region of interest" description="Disordered" evidence="3">
    <location>
        <begin position="4538"/>
        <end position="4587"/>
    </location>
</feature>
<feature type="compositionally biased region" description="Basic and acidic residues" evidence="3">
    <location>
        <begin position="3384"/>
        <end position="3402"/>
    </location>
</feature>
<feature type="compositionally biased region" description="Basic and acidic residues" evidence="3">
    <location>
        <begin position="3987"/>
        <end position="4000"/>
    </location>
</feature>
<feature type="region of interest" description="Disordered" evidence="3">
    <location>
        <begin position="1999"/>
        <end position="2022"/>
    </location>
</feature>
<feature type="region of interest" description="Disordered" evidence="3">
    <location>
        <begin position="4613"/>
        <end position="4688"/>
    </location>
</feature>
<dbReference type="EMBL" id="MIGC01001622">
    <property type="protein sequence ID" value="PHJ22581.1"/>
    <property type="molecule type" value="Genomic_DNA"/>
</dbReference>
<feature type="compositionally biased region" description="Basic and acidic residues" evidence="3">
    <location>
        <begin position="3241"/>
        <end position="3250"/>
    </location>
</feature>
<feature type="compositionally biased region" description="Low complexity" evidence="3">
    <location>
        <begin position="292"/>
        <end position="306"/>
    </location>
</feature>
<feature type="compositionally biased region" description="Basic and acidic residues" evidence="3">
    <location>
        <begin position="4646"/>
        <end position="4674"/>
    </location>
</feature>
<feature type="compositionally biased region" description="Basic and acidic residues" evidence="3">
    <location>
        <begin position="534"/>
        <end position="545"/>
    </location>
</feature>
<feature type="compositionally biased region" description="Polar residues" evidence="3">
    <location>
        <begin position="514"/>
        <end position="526"/>
    </location>
</feature>
<dbReference type="InterPro" id="IPR009771">
    <property type="entry name" value="RIC1_C"/>
</dbReference>
<feature type="compositionally biased region" description="Basic and acidic residues" evidence="3">
    <location>
        <begin position="3551"/>
        <end position="3585"/>
    </location>
</feature>
<feature type="compositionally biased region" description="Basic and acidic residues" evidence="3">
    <location>
        <begin position="2005"/>
        <end position="2018"/>
    </location>
</feature>
<feature type="compositionally biased region" description="Basic and acidic residues" evidence="3">
    <location>
        <begin position="1456"/>
        <end position="1501"/>
    </location>
</feature>
<feature type="compositionally biased region" description="Polar residues" evidence="3">
    <location>
        <begin position="2429"/>
        <end position="2445"/>
    </location>
</feature>
<feature type="compositionally biased region" description="Basic and acidic residues" evidence="3">
    <location>
        <begin position="3702"/>
        <end position="3748"/>
    </location>
</feature>
<feature type="region of interest" description="Disordered" evidence="3">
    <location>
        <begin position="1021"/>
        <end position="1122"/>
    </location>
</feature>
<gene>
    <name evidence="5" type="ORF">CSUI_003571</name>
</gene>
<dbReference type="RefSeq" id="XP_067924258.1">
    <property type="nucleotide sequence ID" value="XM_068063767.1"/>
</dbReference>
<feature type="compositionally biased region" description="Basic and acidic residues" evidence="3">
    <location>
        <begin position="2779"/>
        <end position="2792"/>
    </location>
</feature>
<feature type="compositionally biased region" description="Basic and acidic residues" evidence="3">
    <location>
        <begin position="3257"/>
        <end position="3266"/>
    </location>
</feature>
<feature type="compositionally biased region" description="Low complexity" evidence="3">
    <location>
        <begin position="2744"/>
        <end position="2768"/>
    </location>
</feature>
<feature type="compositionally biased region" description="Basic and acidic residues" evidence="3">
    <location>
        <begin position="2094"/>
        <end position="2103"/>
    </location>
</feature>
<feature type="compositionally biased region" description="Basic and acidic residues" evidence="3">
    <location>
        <begin position="3411"/>
        <end position="3453"/>
    </location>
</feature>
<dbReference type="PANTHER" id="PTHR22746:SF10">
    <property type="entry name" value="GUANINE NUCLEOTIDE EXCHANGE FACTOR SUBUNIT RIC1"/>
    <property type="match status" value="1"/>
</dbReference>
<feature type="region of interest" description="Disordered" evidence="3">
    <location>
        <begin position="3032"/>
        <end position="3118"/>
    </location>
</feature>
<evidence type="ECO:0000259" key="4">
    <source>
        <dbReference type="Pfam" id="PF07064"/>
    </source>
</evidence>
<feature type="compositionally biased region" description="Basic and acidic residues" evidence="3">
    <location>
        <begin position="1739"/>
        <end position="1775"/>
    </location>
</feature>
<dbReference type="GO" id="GO:0006886">
    <property type="term" value="P:intracellular protein transport"/>
    <property type="evidence" value="ECO:0007669"/>
    <property type="project" value="InterPro"/>
</dbReference>
<feature type="region of interest" description="Disordered" evidence="3">
    <location>
        <begin position="4096"/>
        <end position="4126"/>
    </location>
</feature>
<feature type="compositionally biased region" description="Basic and acidic residues" evidence="3">
    <location>
        <begin position="4620"/>
        <end position="4634"/>
    </location>
</feature>
<feature type="compositionally biased region" description="Basic residues" evidence="3">
    <location>
        <begin position="3374"/>
        <end position="3383"/>
    </location>
</feature>
<accession>A0A2C6KF01</accession>
<feature type="compositionally biased region" description="Low complexity" evidence="3">
    <location>
        <begin position="2932"/>
        <end position="2951"/>
    </location>
</feature>
<feature type="compositionally biased region" description="Low complexity" evidence="3">
    <location>
        <begin position="1857"/>
        <end position="1871"/>
    </location>
</feature>
<feature type="region of interest" description="Disordered" evidence="3">
    <location>
        <begin position="2622"/>
        <end position="2679"/>
    </location>
</feature>
<feature type="region of interest" description="Disordered" evidence="3">
    <location>
        <begin position="2708"/>
        <end position="2728"/>
    </location>
</feature>
<name>A0A2C6KF01_9APIC</name>
<feature type="compositionally biased region" description="Basic and acidic residues" evidence="3">
    <location>
        <begin position="1144"/>
        <end position="1160"/>
    </location>
</feature>
<feature type="region of interest" description="Disordered" evidence="3">
    <location>
        <begin position="4985"/>
        <end position="5018"/>
    </location>
</feature>
<dbReference type="OrthoDB" id="347593at2759"/>
<feature type="compositionally biased region" description="Basic and acidic residues" evidence="3">
    <location>
        <begin position="1801"/>
        <end position="1832"/>
    </location>
</feature>
<feature type="region of interest" description="Disordered" evidence="3">
    <location>
        <begin position="5161"/>
        <end position="5208"/>
    </location>
</feature>
<feature type="compositionally biased region" description="Low complexity" evidence="3">
    <location>
        <begin position="1886"/>
        <end position="1900"/>
    </location>
</feature>
<feature type="compositionally biased region" description="Basic and acidic residues" evidence="3">
    <location>
        <begin position="3482"/>
        <end position="3530"/>
    </location>
</feature>
<feature type="compositionally biased region" description="Basic and acidic residues" evidence="3">
    <location>
        <begin position="240"/>
        <end position="291"/>
    </location>
</feature>
<feature type="compositionally biased region" description="Basic and acidic residues" evidence="3">
    <location>
        <begin position="573"/>
        <end position="624"/>
    </location>
</feature>
<feature type="compositionally biased region" description="Acidic residues" evidence="3">
    <location>
        <begin position="4675"/>
        <end position="4688"/>
    </location>
</feature>
<feature type="compositionally biased region" description="Low complexity" evidence="3">
    <location>
        <begin position="2715"/>
        <end position="2728"/>
    </location>
</feature>
<feature type="region of interest" description="Disordered" evidence="3">
    <location>
        <begin position="2389"/>
        <end position="2445"/>
    </location>
</feature>
<feature type="compositionally biased region" description="Basic and acidic residues" evidence="3">
    <location>
        <begin position="2800"/>
        <end position="2826"/>
    </location>
</feature>
<feature type="compositionally biased region" description="Basic and acidic residues" evidence="3">
    <location>
        <begin position="3092"/>
        <end position="3101"/>
    </location>
</feature>
<organism evidence="5 6">
    <name type="scientific">Cystoisospora suis</name>
    <dbReference type="NCBI Taxonomy" id="483139"/>
    <lineage>
        <taxon>Eukaryota</taxon>
        <taxon>Sar</taxon>
        <taxon>Alveolata</taxon>
        <taxon>Apicomplexa</taxon>
        <taxon>Conoidasida</taxon>
        <taxon>Coccidia</taxon>
        <taxon>Eucoccidiorida</taxon>
        <taxon>Eimeriorina</taxon>
        <taxon>Sarcocystidae</taxon>
        <taxon>Cystoisospora</taxon>
    </lineage>
</organism>
<dbReference type="PANTHER" id="PTHR22746">
    <property type="entry name" value="RAB6A-GEF COMPLEX PARTNER PROTEIN 1"/>
    <property type="match status" value="1"/>
</dbReference>
<dbReference type="InterPro" id="IPR040096">
    <property type="entry name" value="Ric1"/>
</dbReference>
<feature type="compositionally biased region" description="Low complexity" evidence="3">
    <location>
        <begin position="20"/>
        <end position="29"/>
    </location>
</feature>
<feature type="compositionally biased region" description="Basic and acidic residues" evidence="3">
    <location>
        <begin position="636"/>
        <end position="664"/>
    </location>
</feature>
<evidence type="ECO:0000256" key="2">
    <source>
        <dbReference type="ARBA" id="ARBA00023136"/>
    </source>
</evidence>
<feature type="region of interest" description="Disordered" evidence="3">
    <location>
        <begin position="4267"/>
        <end position="4333"/>
    </location>
</feature>
<feature type="compositionally biased region" description="Basic and acidic residues" evidence="3">
    <location>
        <begin position="148"/>
        <end position="180"/>
    </location>
</feature>
<feature type="region of interest" description="Disordered" evidence="3">
    <location>
        <begin position="3812"/>
        <end position="3845"/>
    </location>
</feature>
<feature type="compositionally biased region" description="Basic and acidic residues" evidence="3">
    <location>
        <begin position="2511"/>
        <end position="2531"/>
    </location>
</feature>
<protein>
    <submittedName>
        <fullName evidence="5">Ric1 protein</fullName>
    </submittedName>
</protein>
<dbReference type="GeneID" id="94426978"/>
<feature type="compositionally biased region" description="Acidic residues" evidence="3">
    <location>
        <begin position="3326"/>
        <end position="3336"/>
    </location>
</feature>
<reference evidence="5 6" key="1">
    <citation type="journal article" date="2017" name="Int. J. Parasitol.">
        <title>The genome of the protozoan parasite Cystoisospora suis and a reverse vaccinology approach to identify vaccine candidates.</title>
        <authorList>
            <person name="Palmieri N."/>
            <person name="Shrestha A."/>
            <person name="Ruttkowski B."/>
            <person name="Beck T."/>
            <person name="Vogl C."/>
            <person name="Tomley F."/>
            <person name="Blake D.P."/>
            <person name="Joachim A."/>
        </authorList>
    </citation>
    <scope>NUCLEOTIDE SEQUENCE [LARGE SCALE GENOMIC DNA]</scope>
    <source>
        <strain evidence="5 6">Wien I</strain>
    </source>
</reference>
<comment type="subcellular location">
    <subcellularLocation>
        <location evidence="1">Membrane</location>
    </subcellularLocation>
</comment>
<dbReference type="VEuPathDB" id="ToxoDB:CSUI_003571"/>
<feature type="compositionally biased region" description="Low complexity" evidence="3">
    <location>
        <begin position="1021"/>
        <end position="1034"/>
    </location>
</feature>
<feature type="compositionally biased region" description="Polar residues" evidence="3">
    <location>
        <begin position="3079"/>
        <end position="3090"/>
    </location>
</feature>
<feature type="region of interest" description="Disordered" evidence="3">
    <location>
        <begin position="514"/>
        <end position="671"/>
    </location>
</feature>
<feature type="compositionally biased region" description="Low complexity" evidence="3">
    <location>
        <begin position="2894"/>
        <end position="2922"/>
    </location>
</feature>
<feature type="compositionally biased region" description="Low complexity" evidence="3">
    <location>
        <begin position="360"/>
        <end position="399"/>
    </location>
</feature>
<feature type="compositionally biased region" description="Low complexity" evidence="3">
    <location>
        <begin position="3812"/>
        <end position="3843"/>
    </location>
</feature>
<feature type="compositionally biased region" description="Basic and acidic residues" evidence="3">
    <location>
        <begin position="2153"/>
        <end position="2183"/>
    </location>
</feature>
<feature type="compositionally biased region" description="Low complexity" evidence="3">
    <location>
        <begin position="1343"/>
        <end position="1381"/>
    </location>
</feature>
<feature type="compositionally biased region" description="Basic and acidic residues" evidence="3">
    <location>
        <begin position="5161"/>
        <end position="5179"/>
    </location>
</feature>
<feature type="domain" description="RIC1 C-terminal alpha solenoid region" evidence="4">
    <location>
        <begin position="4430"/>
        <end position="4529"/>
    </location>
</feature>
<feature type="region of interest" description="Disordered" evidence="3">
    <location>
        <begin position="2744"/>
        <end position="3007"/>
    </location>
</feature>
<feature type="region of interest" description="Disordered" evidence="3">
    <location>
        <begin position="220"/>
        <end position="417"/>
    </location>
</feature>
<keyword evidence="6" id="KW-1185">Reference proteome</keyword>
<feature type="compositionally biased region" description="Basic and acidic residues" evidence="3">
    <location>
        <begin position="3214"/>
        <end position="3225"/>
    </location>
</feature>
<feature type="compositionally biased region" description="Basic and acidic residues" evidence="3">
    <location>
        <begin position="4538"/>
        <end position="4579"/>
    </location>
</feature>
<feature type="compositionally biased region" description="Low complexity" evidence="3">
    <location>
        <begin position="3046"/>
        <end position="3063"/>
    </location>
</feature>
<feature type="region of interest" description="Disordered" evidence="3">
    <location>
        <begin position="1456"/>
        <end position="1536"/>
    </location>
</feature>
<feature type="region of interest" description="Disordered" evidence="3">
    <location>
        <begin position="1725"/>
        <end position="1922"/>
    </location>
</feature>
<feature type="region of interest" description="Disordered" evidence="3">
    <location>
        <begin position="3987"/>
        <end position="4020"/>
    </location>
</feature>
<dbReference type="GO" id="GO:0000139">
    <property type="term" value="C:Golgi membrane"/>
    <property type="evidence" value="ECO:0007669"/>
    <property type="project" value="TreeGrafter"/>
</dbReference>
<feature type="region of interest" description="Disordered" evidence="3">
    <location>
        <begin position="16"/>
        <end position="45"/>
    </location>
</feature>
<feature type="compositionally biased region" description="Basic and acidic residues" evidence="3">
    <location>
        <begin position="4109"/>
        <end position="4123"/>
    </location>
</feature>
<comment type="caution">
    <text evidence="5">The sequence shown here is derived from an EMBL/GenBank/DDBJ whole genome shotgun (WGS) entry which is preliminary data.</text>
</comment>
<feature type="compositionally biased region" description="Low complexity" evidence="3">
    <location>
        <begin position="2842"/>
        <end position="2856"/>
    </location>
</feature>
<feature type="compositionally biased region" description="Low complexity" evidence="3">
    <location>
        <begin position="2986"/>
        <end position="3007"/>
    </location>
</feature>
<feature type="region of interest" description="Disordered" evidence="3">
    <location>
        <begin position="3165"/>
        <end position="3267"/>
    </location>
</feature>
<evidence type="ECO:0000256" key="3">
    <source>
        <dbReference type="SAM" id="MobiDB-lite"/>
    </source>
</evidence>
<keyword evidence="2" id="KW-0472">Membrane</keyword>
<dbReference type="GO" id="GO:0042147">
    <property type="term" value="P:retrograde transport, endosome to Golgi"/>
    <property type="evidence" value="ECO:0007669"/>
    <property type="project" value="TreeGrafter"/>
</dbReference>
<feature type="compositionally biased region" description="Basic and acidic residues" evidence="3">
    <location>
        <begin position="2389"/>
        <end position="2427"/>
    </location>
</feature>
<feature type="region of interest" description="Disordered" evidence="3">
    <location>
        <begin position="3298"/>
        <end position="3625"/>
    </location>
</feature>
<feature type="region of interest" description="Disordered" evidence="3">
    <location>
        <begin position="858"/>
        <end position="894"/>
    </location>
</feature>
<feature type="compositionally biased region" description="Basic and acidic residues" evidence="3">
    <location>
        <begin position="1068"/>
        <end position="1084"/>
    </location>
</feature>
<feature type="compositionally biased region" description="Basic and acidic residues" evidence="3">
    <location>
        <begin position="3596"/>
        <end position="3612"/>
    </location>
</feature>
<feature type="region of interest" description="Disordered" evidence="3">
    <location>
        <begin position="1144"/>
        <end position="1181"/>
    </location>
</feature>
<feature type="region of interest" description="Disordered" evidence="3">
    <location>
        <begin position="2142"/>
        <end position="2183"/>
    </location>
</feature>
<evidence type="ECO:0000313" key="6">
    <source>
        <dbReference type="Proteomes" id="UP000221165"/>
    </source>
</evidence>
<feature type="compositionally biased region" description="Polar residues" evidence="3">
    <location>
        <begin position="4096"/>
        <end position="4106"/>
    </location>
</feature>
<feature type="compositionally biased region" description="Basic and acidic residues" evidence="3">
    <location>
        <begin position="771"/>
        <end position="826"/>
    </location>
</feature>
<feature type="region of interest" description="Disordered" evidence="3">
    <location>
        <begin position="2460"/>
        <end position="2531"/>
    </location>
</feature>
<feature type="compositionally biased region" description="Basic and acidic residues" evidence="3">
    <location>
        <begin position="1405"/>
        <end position="1418"/>
    </location>
</feature>
<proteinExistence type="predicted"/>